<reference evidence="6 7" key="1">
    <citation type="submission" date="2021-01" db="EMBL/GenBank/DDBJ databases">
        <title>Genomic Encyclopedia of Type Strains, Phase IV (KMG-IV): sequencing the most valuable type-strain genomes for metagenomic binning, comparative biology and taxonomic classification.</title>
        <authorList>
            <person name="Goeker M."/>
        </authorList>
    </citation>
    <scope>NUCLEOTIDE SEQUENCE [LARGE SCALE GENOMIC DNA]</scope>
    <source>
        <strain evidence="6 7">DSM 100968</strain>
    </source>
</reference>
<feature type="transmembrane region" description="Helical" evidence="5">
    <location>
        <begin position="142"/>
        <end position="162"/>
    </location>
</feature>
<keyword evidence="7" id="KW-1185">Reference proteome</keyword>
<evidence type="ECO:0000256" key="4">
    <source>
        <dbReference type="ARBA" id="ARBA00023136"/>
    </source>
</evidence>
<feature type="transmembrane region" description="Helical" evidence="5">
    <location>
        <begin position="116"/>
        <end position="136"/>
    </location>
</feature>
<dbReference type="EMBL" id="JAFBEV010000001">
    <property type="protein sequence ID" value="MBM7656566.1"/>
    <property type="molecule type" value="Genomic_DNA"/>
</dbReference>
<dbReference type="Proteomes" id="UP000823201">
    <property type="component" value="Unassembled WGS sequence"/>
</dbReference>
<keyword evidence="1" id="KW-1003">Cell membrane</keyword>
<keyword evidence="4 5" id="KW-0472">Membrane</keyword>
<keyword evidence="3 5" id="KW-1133">Transmembrane helix</keyword>
<dbReference type="PANTHER" id="PTHR35529:SF2">
    <property type="entry name" value="SPORULATION PROTEIN YTAF-RELATED"/>
    <property type="match status" value="1"/>
</dbReference>
<evidence type="ECO:0000313" key="7">
    <source>
        <dbReference type="Proteomes" id="UP000823201"/>
    </source>
</evidence>
<evidence type="ECO:0000313" key="6">
    <source>
        <dbReference type="EMBL" id="MBM7656566.1"/>
    </source>
</evidence>
<feature type="transmembrane region" description="Helical" evidence="5">
    <location>
        <begin position="68"/>
        <end position="85"/>
    </location>
</feature>
<evidence type="ECO:0000256" key="1">
    <source>
        <dbReference type="ARBA" id="ARBA00022475"/>
    </source>
</evidence>
<name>A0ABS2Q4E1_9BACL</name>
<dbReference type="InterPro" id="IPR003810">
    <property type="entry name" value="Mntp/YtaF"/>
</dbReference>
<feature type="transmembrane region" description="Helical" evidence="5">
    <location>
        <begin position="174"/>
        <end position="192"/>
    </location>
</feature>
<dbReference type="PANTHER" id="PTHR35529">
    <property type="entry name" value="MANGANESE EFFLUX PUMP MNTP-RELATED"/>
    <property type="match status" value="1"/>
</dbReference>
<protein>
    <submittedName>
        <fullName evidence="6">Mn2+ efflux pump MntP</fullName>
    </submittedName>
</protein>
<gene>
    <name evidence="6" type="ORF">JOC27_000002</name>
</gene>
<evidence type="ECO:0000256" key="5">
    <source>
        <dbReference type="SAM" id="Phobius"/>
    </source>
</evidence>
<dbReference type="Pfam" id="PF02659">
    <property type="entry name" value="Mntp"/>
    <property type="match status" value="1"/>
</dbReference>
<evidence type="ECO:0000256" key="3">
    <source>
        <dbReference type="ARBA" id="ARBA00022989"/>
    </source>
</evidence>
<sequence>MTDMHWLMILFIGIASSIDNFAVGLSYGTKGKKITYTANLFIAFIAFIIADAALIAGKSLGMALPKTLPEILGGAIILLIGLWSLGDTIKNRSAAAMPEAEDIDRNQDNLIEIGEVFFLGIALSLNAMGTAFGAGMGGLPPLLVAGFVSILSFLSVGCGQWLGLKGMRSNIGKASEYLAACLMITIGIYSIVSSSM</sequence>
<comment type="caution">
    <text evidence="6">The sequence shown here is derived from an EMBL/GenBank/DDBJ whole genome shotgun (WGS) entry which is preliminary data.</text>
</comment>
<organism evidence="6 7">
    <name type="scientific">Sporolactobacillus spathodeae</name>
    <dbReference type="NCBI Taxonomy" id="1465502"/>
    <lineage>
        <taxon>Bacteria</taxon>
        <taxon>Bacillati</taxon>
        <taxon>Bacillota</taxon>
        <taxon>Bacilli</taxon>
        <taxon>Bacillales</taxon>
        <taxon>Sporolactobacillaceae</taxon>
        <taxon>Sporolactobacillus</taxon>
    </lineage>
</organism>
<accession>A0ABS2Q4E1</accession>
<feature type="transmembrane region" description="Helical" evidence="5">
    <location>
        <begin position="6"/>
        <end position="27"/>
    </location>
</feature>
<evidence type="ECO:0000256" key="2">
    <source>
        <dbReference type="ARBA" id="ARBA00022692"/>
    </source>
</evidence>
<keyword evidence="2 5" id="KW-0812">Transmembrane</keyword>
<proteinExistence type="predicted"/>
<feature type="transmembrane region" description="Helical" evidence="5">
    <location>
        <begin position="34"/>
        <end position="56"/>
    </location>
</feature>